<dbReference type="CDD" id="cd17546">
    <property type="entry name" value="REC_hyHK_CKI1_RcsC-like"/>
    <property type="match status" value="1"/>
</dbReference>
<dbReference type="Pfam" id="PF00072">
    <property type="entry name" value="Response_reg"/>
    <property type="match status" value="1"/>
</dbReference>
<dbReference type="RefSeq" id="WP_037004841.1">
    <property type="nucleotide sequence ID" value="NZ_UGUV01000003.1"/>
</dbReference>
<dbReference type="Proteomes" id="UP000255303">
    <property type="component" value="Unassembled WGS sequence"/>
</dbReference>
<name>A0A379PIG9_ECTOL</name>
<protein>
    <submittedName>
        <fullName evidence="5">Twitching motility protein PilG</fullName>
    </submittedName>
</protein>
<dbReference type="PANTHER" id="PTHR44591">
    <property type="entry name" value="STRESS RESPONSE REGULATOR PROTEIN 1"/>
    <property type="match status" value="1"/>
</dbReference>
<evidence type="ECO:0000259" key="4">
    <source>
        <dbReference type="PROSITE" id="PS50110"/>
    </source>
</evidence>
<feature type="modified residue" description="4-aspartylphosphate" evidence="3">
    <location>
        <position position="55"/>
    </location>
</feature>
<dbReference type="SMART" id="SM00448">
    <property type="entry name" value="REC"/>
    <property type="match status" value="1"/>
</dbReference>
<dbReference type="Gene3D" id="3.40.50.2300">
    <property type="match status" value="1"/>
</dbReference>
<keyword evidence="1 3" id="KW-0597">Phosphoprotein</keyword>
<accession>A0A379PIG9</accession>
<reference evidence="5 6" key="1">
    <citation type="submission" date="2018-06" db="EMBL/GenBank/DDBJ databases">
        <authorList>
            <consortium name="Pathogen Informatics"/>
            <person name="Doyle S."/>
        </authorList>
    </citation>
    <scope>NUCLEOTIDE SEQUENCE [LARGE SCALE GENOMIC DNA]</scope>
    <source>
        <strain evidence="5 6">NCTC10692</strain>
    </source>
</reference>
<keyword evidence="2" id="KW-0902">Two-component regulatory system</keyword>
<dbReference type="GO" id="GO:0000160">
    <property type="term" value="P:phosphorelay signal transduction system"/>
    <property type="evidence" value="ECO:0007669"/>
    <property type="project" value="UniProtKB-KW"/>
</dbReference>
<feature type="domain" description="Response regulatory" evidence="4">
    <location>
        <begin position="5"/>
        <end position="122"/>
    </location>
</feature>
<dbReference type="InterPro" id="IPR050595">
    <property type="entry name" value="Bact_response_regulator"/>
</dbReference>
<dbReference type="EMBL" id="UGUV01000003">
    <property type="protein sequence ID" value="SUE72570.1"/>
    <property type="molecule type" value="Genomic_DNA"/>
</dbReference>
<gene>
    <name evidence="5" type="primary">mprA_3</name>
    <name evidence="5" type="ORF">NCTC10692_04726</name>
</gene>
<organism evidence="5 6">
    <name type="scientific">Ectopseudomonas oleovorans</name>
    <name type="common">Pseudomonas oleovorans</name>
    <dbReference type="NCBI Taxonomy" id="301"/>
    <lineage>
        <taxon>Bacteria</taxon>
        <taxon>Pseudomonadati</taxon>
        <taxon>Pseudomonadota</taxon>
        <taxon>Gammaproteobacteria</taxon>
        <taxon>Pseudomonadales</taxon>
        <taxon>Pseudomonadaceae</taxon>
        <taxon>Ectopseudomonas</taxon>
    </lineage>
</organism>
<evidence type="ECO:0000256" key="2">
    <source>
        <dbReference type="ARBA" id="ARBA00023012"/>
    </source>
</evidence>
<evidence type="ECO:0000313" key="5">
    <source>
        <dbReference type="EMBL" id="SUE72570.1"/>
    </source>
</evidence>
<dbReference type="InterPro" id="IPR011006">
    <property type="entry name" value="CheY-like_superfamily"/>
</dbReference>
<dbReference type="InterPro" id="IPR001789">
    <property type="entry name" value="Sig_transdc_resp-reg_receiver"/>
</dbReference>
<dbReference type="SUPFAM" id="SSF52172">
    <property type="entry name" value="CheY-like"/>
    <property type="match status" value="1"/>
</dbReference>
<evidence type="ECO:0000313" key="6">
    <source>
        <dbReference type="Proteomes" id="UP000255303"/>
    </source>
</evidence>
<dbReference type="PANTHER" id="PTHR44591:SF14">
    <property type="entry name" value="PROTEIN PILG"/>
    <property type="match status" value="1"/>
</dbReference>
<dbReference type="PROSITE" id="PS50110">
    <property type="entry name" value="RESPONSE_REGULATORY"/>
    <property type="match status" value="1"/>
</dbReference>
<dbReference type="AlphaFoldDB" id="A0A379PIG9"/>
<evidence type="ECO:0000256" key="3">
    <source>
        <dbReference type="PROSITE-ProRule" id="PRU00169"/>
    </source>
</evidence>
<evidence type="ECO:0000256" key="1">
    <source>
        <dbReference type="ARBA" id="ARBA00022553"/>
    </source>
</evidence>
<proteinExistence type="predicted"/>
<sequence length="126" mass="13960">MRLQRICLVDDARAMQTLANRVLVQQLGKELVVASNGFEALDVINTTEPDACFIDVDMPELNGLQLVSIIRANPKFEKMPIAMLSSAASIFDHQKGLIAGADRYLTKPFSKDSIEAALKEMEAMYE</sequence>